<dbReference type="EMBL" id="JAFBCG010000001">
    <property type="protein sequence ID" value="MBM7803901.1"/>
    <property type="molecule type" value="Genomic_DNA"/>
</dbReference>
<protein>
    <submittedName>
        <fullName evidence="9">Cytochrome c oxidase assembly factor CtaG</fullName>
    </submittedName>
    <submittedName>
        <fullName evidence="8">Cytochrome c oxidase assembly protein</fullName>
    </submittedName>
</protein>
<reference evidence="8" key="1">
    <citation type="journal article" date="2014" name="Int. J. Syst. Evol. Microbiol.">
        <title>Complete genome sequence of Corynebacterium casei LMG S-19264T (=DSM 44701T), isolated from a smear-ripened cheese.</title>
        <authorList>
            <consortium name="US DOE Joint Genome Institute (JGI-PGF)"/>
            <person name="Walter F."/>
            <person name="Albersmeier A."/>
            <person name="Kalinowski J."/>
            <person name="Ruckert C."/>
        </authorList>
    </citation>
    <scope>NUCLEOTIDE SEQUENCE</scope>
    <source>
        <strain evidence="8">JCM 1480</strain>
    </source>
</reference>
<sequence length="327" mass="35058">MILVGAVAYGWWSVGAARRGARWPWWQTLAFVAALLLFGVLQFGIVGVYAERLRWAFVLRLALLFFAVPTFAALAAPVSLLRTGGPDRLARAATAALGSRPVRVLGNAIVSPLIALAMFCVLLTPLSAAIRTSPVWAVAITVFVPVLGFGLLAPLAEPGILRSSTFVTAEFLLAFVELMLDAVPGIVLRITNHVLDGATTTLVGKAWYPSPLQDQHLAGDLLWFIAEVADIPVLISLFVRWQRTDRREARVVDDLSDEEMDALTRAHLERRGYRSRVRRAAGRAGAAGVGRGGRRAAGVGRRCGTTSPSSYDNGDVVPGQPGPCPTA</sequence>
<dbReference type="AlphaFoldDB" id="A0A8H9GC46"/>
<accession>A0A8H9GC46</accession>
<evidence type="ECO:0000256" key="3">
    <source>
        <dbReference type="ARBA" id="ARBA00022692"/>
    </source>
</evidence>
<comment type="subcellular location">
    <subcellularLocation>
        <location evidence="1">Cell membrane</location>
        <topology evidence="1">Multi-pass membrane protein</topology>
    </subcellularLocation>
</comment>
<evidence type="ECO:0000313" key="11">
    <source>
        <dbReference type="Proteomes" id="UP000746584"/>
    </source>
</evidence>
<dbReference type="Proteomes" id="UP000746584">
    <property type="component" value="Unassembled WGS sequence"/>
</dbReference>
<feature type="transmembrane region" description="Helical" evidence="7">
    <location>
        <begin position="101"/>
        <end position="123"/>
    </location>
</feature>
<evidence type="ECO:0000256" key="7">
    <source>
        <dbReference type="SAM" id="Phobius"/>
    </source>
</evidence>
<dbReference type="Pfam" id="PF09678">
    <property type="entry name" value="Caa3_CtaG"/>
    <property type="match status" value="1"/>
</dbReference>
<proteinExistence type="predicted"/>
<evidence type="ECO:0000313" key="8">
    <source>
        <dbReference type="EMBL" id="GGL04831.1"/>
    </source>
</evidence>
<evidence type="ECO:0000256" key="6">
    <source>
        <dbReference type="SAM" id="MobiDB-lite"/>
    </source>
</evidence>
<keyword evidence="2" id="KW-1003">Cell membrane</keyword>
<dbReference type="GO" id="GO:0005886">
    <property type="term" value="C:plasma membrane"/>
    <property type="evidence" value="ECO:0007669"/>
    <property type="project" value="UniProtKB-SubCell"/>
</dbReference>
<comment type="caution">
    <text evidence="8">The sequence shown here is derived from an EMBL/GenBank/DDBJ whole genome shotgun (WGS) entry which is preliminary data.</text>
</comment>
<dbReference type="InterPro" id="IPR019108">
    <property type="entry name" value="Caa3_assmbl_CtaG-rel"/>
</dbReference>
<keyword evidence="3 7" id="KW-0812">Transmembrane</keyword>
<dbReference type="EMBL" id="BMOI01000010">
    <property type="protein sequence ID" value="GGL04831.1"/>
    <property type="molecule type" value="Genomic_DNA"/>
</dbReference>
<reference evidence="8" key="2">
    <citation type="submission" date="2020-09" db="EMBL/GenBank/DDBJ databases">
        <authorList>
            <person name="Sun Q."/>
            <person name="Ohkuma M."/>
        </authorList>
    </citation>
    <scope>NUCLEOTIDE SEQUENCE</scope>
    <source>
        <strain evidence="8">JCM 1480</strain>
    </source>
</reference>
<organism evidence="8 10">
    <name type="scientific">Curtobacterium luteum</name>
    <dbReference type="NCBI Taxonomy" id="33881"/>
    <lineage>
        <taxon>Bacteria</taxon>
        <taxon>Bacillati</taxon>
        <taxon>Actinomycetota</taxon>
        <taxon>Actinomycetes</taxon>
        <taxon>Micrococcales</taxon>
        <taxon>Microbacteriaceae</taxon>
        <taxon>Curtobacterium</taxon>
    </lineage>
</organism>
<keyword evidence="11" id="KW-1185">Reference proteome</keyword>
<evidence type="ECO:0000256" key="1">
    <source>
        <dbReference type="ARBA" id="ARBA00004651"/>
    </source>
</evidence>
<feature type="region of interest" description="Disordered" evidence="6">
    <location>
        <begin position="284"/>
        <end position="327"/>
    </location>
</feature>
<keyword evidence="4 7" id="KW-1133">Transmembrane helix</keyword>
<gene>
    <name evidence="8" type="ORF">GCM10009769_23690</name>
    <name evidence="9" type="ORF">JOE58_003152</name>
</gene>
<evidence type="ECO:0000256" key="2">
    <source>
        <dbReference type="ARBA" id="ARBA00022475"/>
    </source>
</evidence>
<name>A0A8H9GC46_9MICO</name>
<reference evidence="9 11" key="3">
    <citation type="submission" date="2021-01" db="EMBL/GenBank/DDBJ databases">
        <title>Sequencing the genomes of 1000 actinobacteria strains.</title>
        <authorList>
            <person name="Klenk H.-P."/>
        </authorList>
    </citation>
    <scope>NUCLEOTIDE SEQUENCE [LARGE SCALE GENOMIC DNA]</scope>
    <source>
        <strain evidence="9 11">DSM 20542</strain>
    </source>
</reference>
<feature type="transmembrane region" description="Helical" evidence="7">
    <location>
        <begin position="135"/>
        <end position="156"/>
    </location>
</feature>
<evidence type="ECO:0000256" key="5">
    <source>
        <dbReference type="ARBA" id="ARBA00023136"/>
    </source>
</evidence>
<dbReference type="RefSeq" id="WP_175328754.1">
    <property type="nucleotide sequence ID" value="NZ_BMOI01000010.1"/>
</dbReference>
<evidence type="ECO:0000313" key="9">
    <source>
        <dbReference type="EMBL" id="MBM7803901.1"/>
    </source>
</evidence>
<evidence type="ECO:0000313" key="10">
    <source>
        <dbReference type="Proteomes" id="UP000648535"/>
    </source>
</evidence>
<feature type="transmembrane region" description="Helical" evidence="7">
    <location>
        <begin position="57"/>
        <end position="81"/>
    </location>
</feature>
<evidence type="ECO:0000256" key="4">
    <source>
        <dbReference type="ARBA" id="ARBA00022989"/>
    </source>
</evidence>
<dbReference type="Proteomes" id="UP000648535">
    <property type="component" value="Unassembled WGS sequence"/>
</dbReference>
<feature type="transmembrane region" description="Helical" evidence="7">
    <location>
        <begin position="26"/>
        <end position="50"/>
    </location>
</feature>
<keyword evidence="5 7" id="KW-0472">Membrane</keyword>
<feature type="transmembrane region" description="Helical" evidence="7">
    <location>
        <begin position="221"/>
        <end position="241"/>
    </location>
</feature>